<dbReference type="Pfam" id="PF24730">
    <property type="entry name" value="DUF7682"/>
    <property type="match status" value="1"/>
</dbReference>
<dbReference type="InterPro" id="IPR056099">
    <property type="entry name" value="DUF7682"/>
</dbReference>
<name>A0A6H1TTG6_9CYAN</name>
<evidence type="ECO:0000259" key="1">
    <source>
        <dbReference type="Pfam" id="PF24730"/>
    </source>
</evidence>
<dbReference type="InterPro" id="IPR056925">
    <property type="entry name" value="ParE-like"/>
</dbReference>
<dbReference type="EMBL" id="CP051167">
    <property type="protein sequence ID" value="QIZ69735.1"/>
    <property type="molecule type" value="Genomic_DNA"/>
</dbReference>
<accession>A0A6H1TTG6</accession>
<gene>
    <name evidence="3" type="ORF">HCG48_03360</name>
</gene>
<dbReference type="Pfam" id="PF24732">
    <property type="entry name" value="ParE_like"/>
    <property type="match status" value="1"/>
</dbReference>
<protein>
    <submittedName>
        <fullName evidence="3">Uncharacterized protein</fullName>
    </submittedName>
</protein>
<dbReference type="Proteomes" id="UP000500857">
    <property type="component" value="Chromosome"/>
</dbReference>
<sequence length="133" mass="15502">MPRRKKTFPCGHKGYGQKCHRCDQEQKAREQEVEACAQKRQQKLEWEASFDRDPIDLRALPDYVVVKARAIIDGLNNQRNYREFGGKRLRHDRRIISIPVTRNYRMICRDAGSMAVPEAVLSHEDYNVCKPGS</sequence>
<evidence type="ECO:0000259" key="2">
    <source>
        <dbReference type="Pfam" id="PF24732"/>
    </source>
</evidence>
<evidence type="ECO:0000313" key="3">
    <source>
        <dbReference type="EMBL" id="QIZ69735.1"/>
    </source>
</evidence>
<dbReference type="RefSeq" id="WP_168567892.1">
    <property type="nucleotide sequence ID" value="NZ_CP051167.1"/>
</dbReference>
<feature type="domain" description="ParE-like toxin" evidence="2">
    <location>
        <begin position="63"/>
        <end position="128"/>
    </location>
</feature>
<keyword evidence="4" id="KW-1185">Reference proteome</keyword>
<proteinExistence type="predicted"/>
<dbReference type="AlphaFoldDB" id="A0A6H1TTG6"/>
<feature type="domain" description="DUF7682" evidence="1">
    <location>
        <begin position="4"/>
        <end position="26"/>
    </location>
</feature>
<organism evidence="3 4">
    <name type="scientific">Oxynema aestuarii AP17</name>
    <dbReference type="NCBI Taxonomy" id="2064643"/>
    <lineage>
        <taxon>Bacteria</taxon>
        <taxon>Bacillati</taxon>
        <taxon>Cyanobacteriota</taxon>
        <taxon>Cyanophyceae</taxon>
        <taxon>Oscillatoriophycideae</taxon>
        <taxon>Oscillatoriales</taxon>
        <taxon>Oscillatoriaceae</taxon>
        <taxon>Oxynema</taxon>
        <taxon>Oxynema aestuarii</taxon>
    </lineage>
</organism>
<reference evidence="3 4" key="1">
    <citation type="submission" date="2020-04" db="EMBL/GenBank/DDBJ databases">
        <authorList>
            <person name="Basu S."/>
            <person name="Maruthanayagam V."/>
            <person name="Chakraborty S."/>
            <person name="Pramanik A."/>
            <person name="Mukherjee J."/>
            <person name="Brink B."/>
        </authorList>
    </citation>
    <scope>NUCLEOTIDE SEQUENCE [LARGE SCALE GENOMIC DNA]</scope>
    <source>
        <strain evidence="3 4">AP17</strain>
    </source>
</reference>
<evidence type="ECO:0000313" key="4">
    <source>
        <dbReference type="Proteomes" id="UP000500857"/>
    </source>
</evidence>
<dbReference type="KEGG" id="oxy:HCG48_03360"/>